<accession>A0A147BLR5</accession>
<dbReference type="AlphaFoldDB" id="A0A147BLR5"/>
<name>A0A147BLR5_IXORI</name>
<dbReference type="EMBL" id="GEGO01003667">
    <property type="protein sequence ID" value="JAR91737.1"/>
    <property type="molecule type" value="Transcribed_RNA"/>
</dbReference>
<evidence type="ECO:0000313" key="1">
    <source>
        <dbReference type="EMBL" id="JAR91737.1"/>
    </source>
</evidence>
<feature type="non-terminal residue" evidence="1">
    <location>
        <position position="1"/>
    </location>
</feature>
<proteinExistence type="predicted"/>
<protein>
    <submittedName>
        <fullName evidence="1">Uncharacterized protein</fullName>
    </submittedName>
</protein>
<organism evidence="1">
    <name type="scientific">Ixodes ricinus</name>
    <name type="common">Common tick</name>
    <name type="synonym">Acarus ricinus</name>
    <dbReference type="NCBI Taxonomy" id="34613"/>
    <lineage>
        <taxon>Eukaryota</taxon>
        <taxon>Metazoa</taxon>
        <taxon>Ecdysozoa</taxon>
        <taxon>Arthropoda</taxon>
        <taxon>Chelicerata</taxon>
        <taxon>Arachnida</taxon>
        <taxon>Acari</taxon>
        <taxon>Parasitiformes</taxon>
        <taxon>Ixodida</taxon>
        <taxon>Ixodoidea</taxon>
        <taxon>Ixodidae</taxon>
        <taxon>Ixodinae</taxon>
        <taxon>Ixodes</taxon>
    </lineage>
</organism>
<reference evidence="1" key="1">
    <citation type="journal article" date="2018" name="PLoS Negl. Trop. Dis.">
        <title>Sialome diversity of ticks revealed by RNAseq of single tick salivary glands.</title>
        <authorList>
            <person name="Perner J."/>
            <person name="Kropackova S."/>
            <person name="Kopacek P."/>
            <person name="Ribeiro J.M."/>
        </authorList>
    </citation>
    <scope>NUCLEOTIDE SEQUENCE</scope>
    <source>
        <strain evidence="1">Siblings of single egg batch collected in Ceske Budejovice</strain>
        <tissue evidence="1">Salivary glands</tissue>
    </source>
</reference>
<sequence length="86" mass="9625">DHSNPRCNALFSLERQTGTTKTTDNEKPQASAACTRRYLWQACNCSSLLPQQQEIASPPKVFIRVHAACTRGLSLSVVSVYQRCQR</sequence>